<evidence type="ECO:0000313" key="2">
    <source>
        <dbReference type="Proteomes" id="UP001630127"/>
    </source>
</evidence>
<name>A0ABD3AUA8_9GENT</name>
<reference evidence="1 2" key="1">
    <citation type="submission" date="2024-11" db="EMBL/GenBank/DDBJ databases">
        <title>A near-complete genome assembly of Cinchona calisaya.</title>
        <authorList>
            <person name="Lian D.C."/>
            <person name="Zhao X.W."/>
            <person name="Wei L."/>
        </authorList>
    </citation>
    <scope>NUCLEOTIDE SEQUENCE [LARGE SCALE GENOMIC DNA]</scope>
    <source>
        <tissue evidence="1">Nenye</tissue>
    </source>
</reference>
<dbReference type="AlphaFoldDB" id="A0ABD3AUA8"/>
<accession>A0ABD3AUA8</accession>
<dbReference type="EMBL" id="JBJUIK010000002">
    <property type="protein sequence ID" value="KAL3534589.1"/>
    <property type="molecule type" value="Genomic_DNA"/>
</dbReference>
<proteinExistence type="predicted"/>
<comment type="caution">
    <text evidence="1">The sequence shown here is derived from an EMBL/GenBank/DDBJ whole genome shotgun (WGS) entry which is preliminary data.</text>
</comment>
<sequence length="107" mass="11976">MASGDKKVKQIYQKKAELLSSHIVQPNKQVIEEVSNEALASSSKDLDYGEVHEVRVSKDSTQKDNMEVRIPEAENQEVSKSILNLKSRTVEIVEDSVDTNNLHAKVV</sequence>
<protein>
    <submittedName>
        <fullName evidence="1">Uncharacterized protein</fullName>
    </submittedName>
</protein>
<keyword evidence="2" id="KW-1185">Reference proteome</keyword>
<gene>
    <name evidence="1" type="ORF">ACH5RR_003050</name>
</gene>
<organism evidence="1 2">
    <name type="scientific">Cinchona calisaya</name>
    <dbReference type="NCBI Taxonomy" id="153742"/>
    <lineage>
        <taxon>Eukaryota</taxon>
        <taxon>Viridiplantae</taxon>
        <taxon>Streptophyta</taxon>
        <taxon>Embryophyta</taxon>
        <taxon>Tracheophyta</taxon>
        <taxon>Spermatophyta</taxon>
        <taxon>Magnoliopsida</taxon>
        <taxon>eudicotyledons</taxon>
        <taxon>Gunneridae</taxon>
        <taxon>Pentapetalae</taxon>
        <taxon>asterids</taxon>
        <taxon>lamiids</taxon>
        <taxon>Gentianales</taxon>
        <taxon>Rubiaceae</taxon>
        <taxon>Cinchonoideae</taxon>
        <taxon>Cinchoneae</taxon>
        <taxon>Cinchona</taxon>
    </lineage>
</organism>
<dbReference type="Proteomes" id="UP001630127">
    <property type="component" value="Unassembled WGS sequence"/>
</dbReference>
<evidence type="ECO:0000313" key="1">
    <source>
        <dbReference type="EMBL" id="KAL3534589.1"/>
    </source>
</evidence>